<reference evidence="3 4" key="1">
    <citation type="submission" date="2016-06" db="EMBL/GenBank/DDBJ databases">
        <authorList>
            <person name="Olsen C.W."/>
            <person name="Carey S."/>
            <person name="Hinshaw L."/>
            <person name="Karasin A.I."/>
        </authorList>
    </citation>
    <scope>NUCLEOTIDE SEQUENCE [LARGE SCALE GENOMIC DNA]</scope>
    <source>
        <strain evidence="3 4">LZ-22</strain>
    </source>
</reference>
<sequence>MAPIAPIPVVDEGLGNSTYLLDLGAGRALALDPQRDLRALRAEAATRGLRIVYAVETHLHTDFVSGTAELAAVEGARIISPAVGERAFDHLGLADGEDLDLGSLTLRALSTPGHSPEHLSYLLYEGDTLAGVFTGGSLMVGTAGRTDLVGPEQTVPLARAQYRSLHRLMELPDETPVWPTHGAGSFCSAGAGAERTTTIGRERRTNPLLQLEREDAFVQALMARMGSFPGYFRRLPEVNRRGPAVLASPAGLAPLSPARVRELLAAGAQVVDARPTREFAAGHLPGAISIPLRPVFALWLGWLADPQAPLVIVRGADQDPEAIAAAAAKVGFDSPAGELTGDMAAWTANGGATERTELTDAAGLARMSDATVVDVRQAAEYAAGHVPGAINLQLGDLLKTDGPLPEGPVVVMCGHSERAGGGASLLERAGLSGITILDGGPDEWAAAAGRPVATGVEQ</sequence>
<protein>
    <submittedName>
        <fullName evidence="3">3-mercaptopyruvate sulfurtransferase SseA, contains two rhodanese domains</fullName>
    </submittedName>
</protein>
<dbReference type="SMART" id="SM00450">
    <property type="entry name" value="RHOD"/>
    <property type="match status" value="2"/>
</dbReference>
<dbReference type="SUPFAM" id="SSF56281">
    <property type="entry name" value="Metallo-hydrolase/oxidoreductase"/>
    <property type="match status" value="1"/>
</dbReference>
<feature type="domain" description="Rhodanese" evidence="2">
    <location>
        <begin position="264"/>
        <end position="355"/>
    </location>
</feature>
<dbReference type="AlphaFoldDB" id="A0A1G6GCM3"/>
<dbReference type="CDD" id="cd07724">
    <property type="entry name" value="POD-like_MBL-fold"/>
    <property type="match status" value="1"/>
</dbReference>
<dbReference type="Pfam" id="PF00581">
    <property type="entry name" value="Rhodanese"/>
    <property type="match status" value="2"/>
</dbReference>
<dbReference type="OrthoDB" id="3196337at2"/>
<proteinExistence type="predicted"/>
<dbReference type="SMART" id="SM00849">
    <property type="entry name" value="Lactamase_B"/>
    <property type="match status" value="1"/>
</dbReference>
<dbReference type="GO" id="GO:0006749">
    <property type="term" value="P:glutathione metabolic process"/>
    <property type="evidence" value="ECO:0007669"/>
    <property type="project" value="InterPro"/>
</dbReference>
<dbReference type="GO" id="GO:0050313">
    <property type="term" value="F:sulfur dioxygenase activity"/>
    <property type="evidence" value="ECO:0007669"/>
    <property type="project" value="InterPro"/>
</dbReference>
<dbReference type="Gene3D" id="3.40.250.10">
    <property type="entry name" value="Rhodanese-like domain"/>
    <property type="match status" value="2"/>
</dbReference>
<dbReference type="SUPFAM" id="SSF52821">
    <property type="entry name" value="Rhodanese/Cell cycle control phosphatase"/>
    <property type="match status" value="2"/>
</dbReference>
<dbReference type="InterPro" id="IPR051682">
    <property type="entry name" value="Mito_Persulfide_Diox"/>
</dbReference>
<dbReference type="InterPro" id="IPR036873">
    <property type="entry name" value="Rhodanese-like_dom_sf"/>
</dbReference>
<evidence type="ECO:0000313" key="4">
    <source>
        <dbReference type="Proteomes" id="UP000199086"/>
    </source>
</evidence>
<organism evidence="3 4">
    <name type="scientific">Raineyella antarctica</name>
    <dbReference type="NCBI Taxonomy" id="1577474"/>
    <lineage>
        <taxon>Bacteria</taxon>
        <taxon>Bacillati</taxon>
        <taxon>Actinomycetota</taxon>
        <taxon>Actinomycetes</taxon>
        <taxon>Propionibacteriales</taxon>
        <taxon>Propionibacteriaceae</taxon>
        <taxon>Raineyella</taxon>
    </lineage>
</organism>
<evidence type="ECO:0000256" key="1">
    <source>
        <dbReference type="ARBA" id="ARBA00022723"/>
    </source>
</evidence>
<gene>
    <name evidence="3" type="ORF">GA0111570_1017</name>
</gene>
<feature type="domain" description="Rhodanese" evidence="2">
    <location>
        <begin position="366"/>
        <end position="453"/>
    </location>
</feature>
<dbReference type="GO" id="GO:0070813">
    <property type="term" value="P:hydrogen sulfide metabolic process"/>
    <property type="evidence" value="ECO:0007669"/>
    <property type="project" value="TreeGrafter"/>
</dbReference>
<dbReference type="STRING" id="1577474.GA0111570_1017"/>
<dbReference type="EMBL" id="FMYF01000001">
    <property type="protein sequence ID" value="SDB79738.1"/>
    <property type="molecule type" value="Genomic_DNA"/>
</dbReference>
<keyword evidence="3" id="KW-0808">Transferase</keyword>
<dbReference type="InterPro" id="IPR001763">
    <property type="entry name" value="Rhodanese-like_dom"/>
</dbReference>
<dbReference type="Gene3D" id="3.60.15.10">
    <property type="entry name" value="Ribonuclease Z/Hydroxyacylglutathione hydrolase-like"/>
    <property type="match status" value="1"/>
</dbReference>
<dbReference type="GO" id="GO:0004792">
    <property type="term" value="F:thiosulfate-cyanide sulfurtransferase activity"/>
    <property type="evidence" value="ECO:0007669"/>
    <property type="project" value="InterPro"/>
</dbReference>
<evidence type="ECO:0000313" key="3">
    <source>
        <dbReference type="EMBL" id="SDB79738.1"/>
    </source>
</evidence>
<dbReference type="Proteomes" id="UP000199086">
    <property type="component" value="Unassembled WGS sequence"/>
</dbReference>
<dbReference type="RefSeq" id="WP_092605128.1">
    <property type="nucleotide sequence ID" value="NZ_FMYF01000001.1"/>
</dbReference>
<keyword evidence="4" id="KW-1185">Reference proteome</keyword>
<dbReference type="InterPro" id="IPR001307">
    <property type="entry name" value="Thiosulphate_STrfase_CS"/>
</dbReference>
<accession>A0A1G6GCM3</accession>
<dbReference type="PANTHER" id="PTHR43084">
    <property type="entry name" value="PERSULFIDE DIOXYGENASE ETHE1"/>
    <property type="match status" value="1"/>
</dbReference>
<keyword evidence="3" id="KW-0670">Pyruvate</keyword>
<evidence type="ECO:0000259" key="2">
    <source>
        <dbReference type="PROSITE" id="PS50206"/>
    </source>
</evidence>
<keyword evidence="1" id="KW-0479">Metal-binding</keyword>
<name>A0A1G6GCM3_9ACTN</name>
<dbReference type="GO" id="GO:0046872">
    <property type="term" value="F:metal ion binding"/>
    <property type="evidence" value="ECO:0007669"/>
    <property type="project" value="UniProtKB-KW"/>
</dbReference>
<dbReference type="InterPro" id="IPR044528">
    <property type="entry name" value="POD-like_MBL-fold"/>
</dbReference>
<dbReference type="CDD" id="cd00158">
    <property type="entry name" value="RHOD"/>
    <property type="match status" value="2"/>
</dbReference>
<dbReference type="InterPro" id="IPR036866">
    <property type="entry name" value="RibonucZ/Hydroxyglut_hydro"/>
</dbReference>
<dbReference type="PROSITE" id="PS00380">
    <property type="entry name" value="RHODANESE_1"/>
    <property type="match status" value="2"/>
</dbReference>
<dbReference type="InterPro" id="IPR001279">
    <property type="entry name" value="Metallo-B-lactamas"/>
</dbReference>
<dbReference type="PANTHER" id="PTHR43084:SF1">
    <property type="entry name" value="PERSULFIDE DIOXYGENASE ETHE1, MITOCHONDRIAL"/>
    <property type="match status" value="1"/>
</dbReference>
<dbReference type="PROSITE" id="PS50206">
    <property type="entry name" value="RHODANESE_3"/>
    <property type="match status" value="2"/>
</dbReference>